<dbReference type="EMBL" id="OU466857">
    <property type="protein sequence ID" value="CAH2035075.1"/>
    <property type="molecule type" value="Genomic_DNA"/>
</dbReference>
<evidence type="ECO:0000313" key="4">
    <source>
        <dbReference type="Proteomes" id="UP000836841"/>
    </source>
</evidence>
<dbReference type="Proteomes" id="UP000836841">
    <property type="component" value="Chromosome 1"/>
</dbReference>
<evidence type="ECO:0000259" key="2">
    <source>
        <dbReference type="Pfam" id="PF02721"/>
    </source>
</evidence>
<keyword evidence="4" id="KW-1185">Reference proteome</keyword>
<feature type="compositionally biased region" description="Basic and acidic residues" evidence="1">
    <location>
        <begin position="23"/>
        <end position="43"/>
    </location>
</feature>
<gene>
    <name evidence="3" type="ORF">TAV2_LOCUS3960</name>
</gene>
<proteinExistence type="predicted"/>
<feature type="non-terminal residue" evidence="3">
    <location>
        <position position="1"/>
    </location>
</feature>
<name>A0AAU9R7C7_THLAR</name>
<reference evidence="3 4" key="1">
    <citation type="submission" date="2022-03" db="EMBL/GenBank/DDBJ databases">
        <authorList>
            <person name="Nunn A."/>
            <person name="Chopra R."/>
            <person name="Nunn A."/>
            <person name="Contreras Garrido A."/>
        </authorList>
    </citation>
    <scope>NUCLEOTIDE SEQUENCE [LARGE SCALE GENOMIC DNA]</scope>
</reference>
<evidence type="ECO:0000256" key="1">
    <source>
        <dbReference type="SAM" id="MobiDB-lite"/>
    </source>
</evidence>
<dbReference type="InterPro" id="IPR012340">
    <property type="entry name" value="NA-bd_OB-fold"/>
</dbReference>
<sequence>MAGLPTGLNHENKRNKCAFSEERFNSDSKSVDLRESKLEKESNESVSKGTRIHATVVEEFIQKHRQAFKEGVAVSINAFKVKEYGGDYRTSLLPFKMELTRTSVIKPVCDFPKEFPEKYFCDFSEILDDKLDKNILIDVIGQVFSVGAKDDIQTRG</sequence>
<evidence type="ECO:0000313" key="3">
    <source>
        <dbReference type="EMBL" id="CAH2035075.1"/>
    </source>
</evidence>
<feature type="region of interest" description="Disordered" evidence="1">
    <location>
        <begin position="23"/>
        <end position="46"/>
    </location>
</feature>
<dbReference type="SUPFAM" id="SSF50249">
    <property type="entry name" value="Nucleic acid-binding proteins"/>
    <property type="match status" value="1"/>
</dbReference>
<dbReference type="AlphaFoldDB" id="A0AAU9R7C7"/>
<dbReference type="Pfam" id="PF02721">
    <property type="entry name" value="DUF223"/>
    <property type="match status" value="1"/>
</dbReference>
<dbReference type="Gene3D" id="2.40.50.140">
    <property type="entry name" value="Nucleic acid-binding proteins"/>
    <property type="match status" value="1"/>
</dbReference>
<dbReference type="InterPro" id="IPR003871">
    <property type="entry name" value="RFA1B/D_OB_1st"/>
</dbReference>
<protein>
    <recommendedName>
        <fullName evidence="2">Replication protein A 70 kDa DNA-binding subunit B/D first OB fold domain-containing protein</fullName>
    </recommendedName>
</protein>
<organism evidence="3 4">
    <name type="scientific">Thlaspi arvense</name>
    <name type="common">Field penny-cress</name>
    <dbReference type="NCBI Taxonomy" id="13288"/>
    <lineage>
        <taxon>Eukaryota</taxon>
        <taxon>Viridiplantae</taxon>
        <taxon>Streptophyta</taxon>
        <taxon>Embryophyta</taxon>
        <taxon>Tracheophyta</taxon>
        <taxon>Spermatophyta</taxon>
        <taxon>Magnoliopsida</taxon>
        <taxon>eudicotyledons</taxon>
        <taxon>Gunneridae</taxon>
        <taxon>Pentapetalae</taxon>
        <taxon>rosids</taxon>
        <taxon>malvids</taxon>
        <taxon>Brassicales</taxon>
        <taxon>Brassicaceae</taxon>
        <taxon>Thlaspideae</taxon>
        <taxon>Thlaspi</taxon>
    </lineage>
</organism>
<accession>A0AAU9R7C7</accession>
<feature type="domain" description="Replication protein A 70 kDa DNA-binding subunit B/D first OB fold" evidence="2">
    <location>
        <begin position="48"/>
        <end position="106"/>
    </location>
</feature>